<accession>A0A504UXQ3</accession>
<keyword evidence="2" id="KW-1133">Transmembrane helix</keyword>
<protein>
    <submittedName>
        <fullName evidence="3">Uncharacterized protein</fullName>
    </submittedName>
</protein>
<evidence type="ECO:0000256" key="1">
    <source>
        <dbReference type="SAM" id="MobiDB-lite"/>
    </source>
</evidence>
<feature type="region of interest" description="Disordered" evidence="1">
    <location>
        <begin position="1"/>
        <end position="27"/>
    </location>
</feature>
<reference evidence="3 4" key="1">
    <citation type="submission" date="2019-06" db="EMBL/GenBank/DDBJ databases">
        <title>Rhizobium sp. CL12 isolated from roots of soybean.</title>
        <authorList>
            <person name="Wang C."/>
        </authorList>
    </citation>
    <scope>NUCLEOTIDE SEQUENCE [LARGE SCALE GENOMIC DNA]</scope>
    <source>
        <strain evidence="3 4">CL12</strain>
    </source>
</reference>
<evidence type="ECO:0000256" key="2">
    <source>
        <dbReference type="SAM" id="Phobius"/>
    </source>
</evidence>
<keyword evidence="4" id="KW-1185">Reference proteome</keyword>
<feature type="transmembrane region" description="Helical" evidence="2">
    <location>
        <begin position="54"/>
        <end position="73"/>
    </location>
</feature>
<dbReference type="RefSeq" id="WP_140828252.1">
    <property type="nucleotide sequence ID" value="NZ_VFYP01000001.1"/>
</dbReference>
<sequence length="74" mass="8069">MHSETNLHRPIDSDGTRMIGPGATVADETTRTEIRRHYPASAFHGPLFEARDRIALAMATVMLIGPLVALPLGF</sequence>
<proteinExistence type="predicted"/>
<name>A0A504UXQ3_9HYPH</name>
<feature type="compositionally biased region" description="Basic and acidic residues" evidence="1">
    <location>
        <begin position="1"/>
        <end position="15"/>
    </location>
</feature>
<dbReference type="AlphaFoldDB" id="A0A504UXQ3"/>
<dbReference type="EMBL" id="VFYP01000001">
    <property type="protein sequence ID" value="TPP11531.1"/>
    <property type="molecule type" value="Genomic_DNA"/>
</dbReference>
<keyword evidence="2" id="KW-0812">Transmembrane</keyword>
<keyword evidence="2" id="KW-0472">Membrane</keyword>
<evidence type="ECO:0000313" key="4">
    <source>
        <dbReference type="Proteomes" id="UP000316429"/>
    </source>
</evidence>
<evidence type="ECO:0000313" key="3">
    <source>
        <dbReference type="EMBL" id="TPP11531.1"/>
    </source>
</evidence>
<gene>
    <name evidence="3" type="ORF">FJQ55_12215</name>
</gene>
<comment type="caution">
    <text evidence="3">The sequence shown here is derived from an EMBL/GenBank/DDBJ whole genome shotgun (WGS) entry which is preliminary data.</text>
</comment>
<dbReference type="Proteomes" id="UP000316429">
    <property type="component" value="Unassembled WGS sequence"/>
</dbReference>
<organism evidence="3 4">
    <name type="scientific">Rhizobium glycinendophyticum</name>
    <dbReference type="NCBI Taxonomy" id="2589807"/>
    <lineage>
        <taxon>Bacteria</taxon>
        <taxon>Pseudomonadati</taxon>
        <taxon>Pseudomonadota</taxon>
        <taxon>Alphaproteobacteria</taxon>
        <taxon>Hyphomicrobiales</taxon>
        <taxon>Rhizobiaceae</taxon>
        <taxon>Rhizobium/Agrobacterium group</taxon>
        <taxon>Rhizobium</taxon>
    </lineage>
</organism>
<dbReference type="OrthoDB" id="8373829at2"/>